<feature type="non-terminal residue" evidence="2">
    <location>
        <position position="1"/>
    </location>
</feature>
<evidence type="ECO:0000259" key="1">
    <source>
        <dbReference type="Pfam" id="PF20041"/>
    </source>
</evidence>
<sequence>SISTISIYSQTQTENYIQSKTCLNGDCTQKSEMITYFDGLGRAKQIINVKATTTGKDLVTPITYDIFGRQTKDILPVPIATQNSSIHSGVTDENTANSYYGATNAYSEKQLENSPLDRVLQQGQAGDVWKLGSGHTTKYKYESNAGNEVKQFVTSTSINTGGSVSNTVTSIALATGSGFHNAGT</sequence>
<proteinExistence type="predicted"/>
<name>A0ABX9ID87_9FLAO</name>
<dbReference type="EMBL" id="QNUF01000086">
    <property type="protein sequence ID" value="REC67767.1"/>
    <property type="molecule type" value="Genomic_DNA"/>
</dbReference>
<feature type="non-terminal residue" evidence="2">
    <location>
        <position position="184"/>
    </location>
</feature>
<dbReference type="InterPro" id="IPR045619">
    <property type="entry name" value="DUF6443"/>
</dbReference>
<protein>
    <submittedName>
        <fullName evidence="2">RHS repeat-associated core domain-containing protein</fullName>
    </submittedName>
</protein>
<evidence type="ECO:0000313" key="2">
    <source>
        <dbReference type="EMBL" id="REC67767.1"/>
    </source>
</evidence>
<comment type="caution">
    <text evidence="2">The sequence shown here is derived from an EMBL/GenBank/DDBJ whole genome shotgun (WGS) entry which is preliminary data.</text>
</comment>
<dbReference type="Pfam" id="PF20041">
    <property type="entry name" value="DUF6443"/>
    <property type="match status" value="1"/>
</dbReference>
<reference evidence="2 3" key="1">
    <citation type="journal article" date="2010" name="Syst. Appl. Microbiol.">
        <title>Four new species of Chryseobacterium from the rhizosphere of coastal sand dune plants, Chryseobacterium elymi sp. nov., Chryseobacterium hagamense sp. nov., Chryseobacterium lathyri sp. nov. and Chryseobacterium rhizosphaerae sp. nov.</title>
        <authorList>
            <person name="Cho S.H."/>
            <person name="Lee K.S."/>
            <person name="Shin D.S."/>
            <person name="Han J.H."/>
            <person name="Park K.S."/>
            <person name="Lee C.H."/>
            <person name="Park K.H."/>
            <person name="Kim S.B."/>
        </authorList>
    </citation>
    <scope>NUCLEOTIDE SEQUENCE [LARGE SCALE GENOMIC DNA]</scope>
    <source>
        <strain evidence="2 3">KCTC 22548</strain>
    </source>
</reference>
<feature type="domain" description="DUF6443" evidence="1">
    <location>
        <begin position="13"/>
        <end position="142"/>
    </location>
</feature>
<gene>
    <name evidence="2" type="ORF">DRF57_23460</name>
</gene>
<keyword evidence="3" id="KW-1185">Reference proteome</keyword>
<accession>A0ABX9ID87</accession>
<dbReference type="Proteomes" id="UP000256491">
    <property type="component" value="Unassembled WGS sequence"/>
</dbReference>
<organism evidence="2 3">
    <name type="scientific">Chryseobacterium rhizosphaerae</name>
    <dbReference type="NCBI Taxonomy" id="395937"/>
    <lineage>
        <taxon>Bacteria</taxon>
        <taxon>Pseudomonadati</taxon>
        <taxon>Bacteroidota</taxon>
        <taxon>Flavobacteriia</taxon>
        <taxon>Flavobacteriales</taxon>
        <taxon>Weeksellaceae</taxon>
        <taxon>Chryseobacterium group</taxon>
        <taxon>Chryseobacterium</taxon>
    </lineage>
</organism>
<evidence type="ECO:0000313" key="3">
    <source>
        <dbReference type="Proteomes" id="UP000256491"/>
    </source>
</evidence>